<protein>
    <submittedName>
        <fullName evidence="1">Uncharacterized protein</fullName>
    </submittedName>
</protein>
<gene>
    <name evidence="1" type="ORF">SAMN05216226_104227</name>
</gene>
<dbReference type="EMBL" id="FNFC01000004">
    <property type="protein sequence ID" value="SDJ52467.1"/>
    <property type="molecule type" value="Genomic_DNA"/>
</dbReference>
<dbReference type="STRING" id="890420.SAMN05216226_104227"/>
<accession>A0A1G8UFP3</accession>
<organism evidence="1 2">
    <name type="scientific">Halovenus aranensis</name>
    <dbReference type="NCBI Taxonomy" id="890420"/>
    <lineage>
        <taxon>Archaea</taxon>
        <taxon>Methanobacteriati</taxon>
        <taxon>Methanobacteriota</taxon>
        <taxon>Stenosarchaea group</taxon>
        <taxon>Halobacteria</taxon>
        <taxon>Halobacteriales</taxon>
        <taxon>Haloarculaceae</taxon>
        <taxon>Halovenus</taxon>
    </lineage>
</organism>
<evidence type="ECO:0000313" key="2">
    <source>
        <dbReference type="Proteomes" id="UP000198856"/>
    </source>
</evidence>
<evidence type="ECO:0000313" key="1">
    <source>
        <dbReference type="EMBL" id="SDJ52467.1"/>
    </source>
</evidence>
<reference evidence="1 2" key="1">
    <citation type="submission" date="2016-10" db="EMBL/GenBank/DDBJ databases">
        <authorList>
            <person name="de Groot N.N."/>
        </authorList>
    </citation>
    <scope>NUCLEOTIDE SEQUENCE [LARGE SCALE GENOMIC DNA]</scope>
    <source>
        <strain evidence="1 2">IBRC-M10015</strain>
    </source>
</reference>
<name>A0A1G8UFP3_9EURY</name>
<sequence>MLKKYGAIAAVVLVALAWLDVETGVQALDQLIRAVPIEWLRGVAGV</sequence>
<dbReference type="RefSeq" id="WP_176765243.1">
    <property type="nucleotide sequence ID" value="NZ_FNFC01000004.1"/>
</dbReference>
<proteinExistence type="predicted"/>
<dbReference type="Proteomes" id="UP000198856">
    <property type="component" value="Unassembled WGS sequence"/>
</dbReference>
<keyword evidence="2" id="KW-1185">Reference proteome</keyword>
<dbReference type="AlphaFoldDB" id="A0A1G8UFP3"/>